<comment type="caution">
    <text evidence="1">The sequence shown here is derived from an EMBL/GenBank/DDBJ whole genome shotgun (WGS) entry which is preliminary data.</text>
</comment>
<sequence length="149" mass="15925">MTAIDSLDRDELVAATQLLRTSLTEAATSPDGDHGASTSAIDERAVISGVKAEYSTYDRVIVLQNEVNGYRVGGFDQDHATGATAVLPFVDVIIDTSDPKNPSLIIEQPDAVSAYEKAPAFALDNSISISPRSSNRHLPCRPSPSLRKL</sequence>
<dbReference type="Proteomes" id="UP000018852">
    <property type="component" value="Unassembled WGS sequence"/>
</dbReference>
<evidence type="ECO:0000313" key="2">
    <source>
        <dbReference type="Proteomes" id="UP000018852"/>
    </source>
</evidence>
<reference evidence="1 2" key="1">
    <citation type="submission" date="2013-12" db="EMBL/GenBank/DDBJ databases">
        <title>A Varibaculum cambriense genome reconstructed from a premature infant gut community with otherwise low bacterial novelty that shifts toward anaerobic metabolism during the third week of life.</title>
        <authorList>
            <person name="Brown C.T."/>
            <person name="Sharon I."/>
            <person name="Thomas B.C."/>
            <person name="Castelle C.J."/>
            <person name="Morowitz M.J."/>
            <person name="Banfield J.F."/>
        </authorList>
    </citation>
    <scope>NUCLEOTIDE SEQUENCE [LARGE SCALE GENOMIC DNA]</scope>
    <source>
        <strain evidence="2">DORA_12</strain>
    </source>
</reference>
<accession>W1V5M7</accession>
<protein>
    <submittedName>
        <fullName evidence="1">Uncharacterized protein</fullName>
    </submittedName>
</protein>
<dbReference type="EMBL" id="AZLV01001105">
    <property type="protein sequence ID" value="ETJ01278.1"/>
    <property type="molecule type" value="Genomic_DNA"/>
</dbReference>
<evidence type="ECO:0000313" key="1">
    <source>
        <dbReference type="EMBL" id="ETJ01278.1"/>
    </source>
</evidence>
<organism evidence="1 2">
    <name type="scientific">Actinomyces urogenitalis DORA_12</name>
    <dbReference type="NCBI Taxonomy" id="1403939"/>
    <lineage>
        <taxon>Bacteria</taxon>
        <taxon>Bacillati</taxon>
        <taxon>Actinomycetota</taxon>
        <taxon>Actinomycetes</taxon>
        <taxon>Actinomycetales</taxon>
        <taxon>Actinomycetaceae</taxon>
        <taxon>Actinomyces</taxon>
    </lineage>
</organism>
<name>W1V5M7_9ACTO</name>
<proteinExistence type="predicted"/>
<dbReference type="AlphaFoldDB" id="W1V5M7"/>
<gene>
    <name evidence="1" type="ORF">Q605_AUC01105G0001</name>
</gene>